<organism evidence="1">
    <name type="scientific">hydrothermal vent metagenome</name>
    <dbReference type="NCBI Taxonomy" id="652676"/>
    <lineage>
        <taxon>unclassified sequences</taxon>
        <taxon>metagenomes</taxon>
        <taxon>ecological metagenomes</taxon>
    </lineage>
</organism>
<dbReference type="AlphaFoldDB" id="A0A3B1AMI2"/>
<sequence length="56" mass="6286">MPVEIGQLIINARVVSDNDDNTTPSPDIVEGQNKQQVIIQACVIEVLRILEDKQER</sequence>
<reference evidence="1" key="1">
    <citation type="submission" date="2018-06" db="EMBL/GenBank/DDBJ databases">
        <authorList>
            <person name="Zhirakovskaya E."/>
        </authorList>
    </citation>
    <scope>NUCLEOTIDE SEQUENCE</scope>
</reference>
<proteinExistence type="predicted"/>
<dbReference type="Pfam" id="PF19265">
    <property type="entry name" value="DUF5908"/>
    <property type="match status" value="1"/>
</dbReference>
<name>A0A3B1AMI2_9ZZZZ</name>
<dbReference type="InterPro" id="IPR045459">
    <property type="entry name" value="DUF5908"/>
</dbReference>
<protein>
    <submittedName>
        <fullName evidence="1">Uncharacterized protein</fullName>
    </submittedName>
</protein>
<gene>
    <name evidence="1" type="ORF">MNBD_GAMMA22-3085</name>
</gene>
<accession>A0A3B1AMI2</accession>
<dbReference type="EMBL" id="UOFS01000048">
    <property type="protein sequence ID" value="VAX01203.1"/>
    <property type="molecule type" value="Genomic_DNA"/>
</dbReference>
<evidence type="ECO:0000313" key="1">
    <source>
        <dbReference type="EMBL" id="VAX01203.1"/>
    </source>
</evidence>